<name>A0A1A6C2A0_9GAMM</name>
<sequence length="541" mass="58797">MADEIQMFTKPGCSHCAKAKAILKARGLRWHDHDVTASAEAEAAARYLSGSPLVPQIFAGRHLIGGAEELERLDTGGLLDRVLQSALGARADLEYPHGAALTDDVADVSLATRIPKSDGTHDDDPETWPLLHFYKAFFGFWPNTFAYLHHWPEAYKLFVYCHNFSAVGLGRQILGDEMMFAIAYSTSNAQGCSYCQTHSAAIGGRRSLQVVADTRKVLDHDAPVAGGRFDAYQRLLIGLAARASRNTVGTELIGKIRTQATAAGRDVEADLTGTSMVVSAFGFLNVFNDLVGMDIEGDWARSAQQAGIAPGRHGVETGNPDNLDHPLPDGGPSMQDMLTAYDARVGDPAAYARRELGLYPAWMADWPAPLGARHAYLYGELTGSRDHCMLESELKHLMARVSAIAKGHDYLAAVEAFIAHHAARDRPRAIRRIRACYAVAIGLDDGANLFTPAERAALTVAWLSAQIPLTTPRRFILPALDHYGPAALIHLFTVCGIASLLQRHVAIHPQILEPEVTAFLAQNGLERDTLRLRHPLAGSRP</sequence>
<dbReference type="InterPro" id="IPR014025">
    <property type="entry name" value="Glutaredoxin_subgr"/>
</dbReference>
<proteinExistence type="predicted"/>
<dbReference type="Gene3D" id="3.40.30.10">
    <property type="entry name" value="Glutaredoxin"/>
    <property type="match status" value="1"/>
</dbReference>
<accession>A0A1A6C2A0</accession>
<dbReference type="Gene3D" id="1.20.1290.10">
    <property type="entry name" value="AhpD-like"/>
    <property type="match status" value="2"/>
</dbReference>
<organism evidence="3 4">
    <name type="scientific">Acidihalobacter prosperus</name>
    <dbReference type="NCBI Taxonomy" id="160660"/>
    <lineage>
        <taxon>Bacteria</taxon>
        <taxon>Pseudomonadati</taxon>
        <taxon>Pseudomonadota</taxon>
        <taxon>Gammaproteobacteria</taxon>
        <taxon>Chromatiales</taxon>
        <taxon>Ectothiorhodospiraceae</taxon>
        <taxon>Acidihalobacter</taxon>
    </lineage>
</organism>
<dbReference type="AlphaFoldDB" id="A0A1A6C2A0"/>
<dbReference type="InterPro" id="IPR002109">
    <property type="entry name" value="Glutaredoxin"/>
</dbReference>
<evidence type="ECO:0000313" key="4">
    <source>
        <dbReference type="Proteomes" id="UP000029273"/>
    </source>
</evidence>
<reference evidence="3 4" key="1">
    <citation type="journal article" date="2014" name="Genome Announc.">
        <title>Draft Genome Sequence of the Iron-Oxidizing, Acidophilic, and Halotolerant 'Thiobacillus prosperus' Type Strain DSM 5130.</title>
        <authorList>
            <person name="Ossandon F.J."/>
            <person name="Cardenas J.P."/>
            <person name="Corbett M."/>
            <person name="Quatrini R."/>
            <person name="Holmes D.S."/>
            <person name="Watkin E."/>
        </authorList>
    </citation>
    <scope>NUCLEOTIDE SEQUENCE [LARGE SCALE GENOMIC DNA]</scope>
    <source>
        <strain evidence="3 4">DSM 5130</strain>
    </source>
</reference>
<dbReference type="SUPFAM" id="SSF69118">
    <property type="entry name" value="AhpD-like"/>
    <property type="match status" value="2"/>
</dbReference>
<evidence type="ECO:0000259" key="2">
    <source>
        <dbReference type="Pfam" id="PF00462"/>
    </source>
</evidence>
<dbReference type="SUPFAM" id="SSF52833">
    <property type="entry name" value="Thioredoxin-like"/>
    <property type="match status" value="1"/>
</dbReference>
<keyword evidence="4" id="KW-1185">Reference proteome</keyword>
<dbReference type="EMBL" id="JQSG02000006">
    <property type="protein sequence ID" value="OBS08683.1"/>
    <property type="molecule type" value="Genomic_DNA"/>
</dbReference>
<dbReference type="InterPro" id="IPR036249">
    <property type="entry name" value="Thioredoxin-like_sf"/>
</dbReference>
<dbReference type="RefSeq" id="WP_038091065.1">
    <property type="nucleotide sequence ID" value="NZ_JQSG02000006.1"/>
</dbReference>
<dbReference type="CDD" id="cd02066">
    <property type="entry name" value="GRX_family"/>
    <property type="match status" value="1"/>
</dbReference>
<evidence type="ECO:0000313" key="3">
    <source>
        <dbReference type="EMBL" id="OBS08683.1"/>
    </source>
</evidence>
<dbReference type="OrthoDB" id="9801997at2"/>
<gene>
    <name evidence="3" type="ORF">Thpro_022933</name>
</gene>
<evidence type="ECO:0000256" key="1">
    <source>
        <dbReference type="SAM" id="MobiDB-lite"/>
    </source>
</evidence>
<dbReference type="Proteomes" id="UP000029273">
    <property type="component" value="Unassembled WGS sequence"/>
</dbReference>
<dbReference type="InterPro" id="IPR029032">
    <property type="entry name" value="AhpD-like"/>
</dbReference>
<dbReference type="PROSITE" id="PS51354">
    <property type="entry name" value="GLUTAREDOXIN_2"/>
    <property type="match status" value="1"/>
</dbReference>
<feature type="domain" description="Glutaredoxin" evidence="2">
    <location>
        <begin position="5"/>
        <end position="63"/>
    </location>
</feature>
<feature type="region of interest" description="Disordered" evidence="1">
    <location>
        <begin position="306"/>
        <end position="331"/>
    </location>
</feature>
<comment type="caution">
    <text evidence="3">The sequence shown here is derived from an EMBL/GenBank/DDBJ whole genome shotgun (WGS) entry which is preliminary data.</text>
</comment>
<dbReference type="PRINTS" id="PR00160">
    <property type="entry name" value="GLUTAREDOXIN"/>
</dbReference>
<dbReference type="Pfam" id="PF00462">
    <property type="entry name" value="Glutaredoxin"/>
    <property type="match status" value="1"/>
</dbReference>
<protein>
    <submittedName>
        <fullName evidence="3">Glutaredoxin</fullName>
    </submittedName>
</protein>